<dbReference type="GO" id="GO:0016740">
    <property type="term" value="F:transferase activity"/>
    <property type="evidence" value="ECO:0007669"/>
    <property type="project" value="UniProtKB-KW"/>
</dbReference>
<dbReference type="SUPFAM" id="SSF56112">
    <property type="entry name" value="Protein kinase-like (PK-like)"/>
    <property type="match status" value="1"/>
</dbReference>
<sequence>MRRPPGAASRAPPPPSSTRISPCSTAKRVLTHFDFWSGNVLWDGDALTGVIDWAVETWWPNYHDLGRTDLTPQALRTLHTSWTQRGLRRWNQLNTQR</sequence>
<dbReference type="InterPro" id="IPR002575">
    <property type="entry name" value="Aminoglycoside_PTrfase"/>
</dbReference>
<dbReference type="AlphaFoldDB" id="A0A5D0UKM1"/>
<feature type="region of interest" description="Disordered" evidence="1">
    <location>
        <begin position="1"/>
        <end position="23"/>
    </location>
</feature>
<comment type="caution">
    <text evidence="3">The sequence shown here is derived from an EMBL/GenBank/DDBJ whole genome shotgun (WGS) entry which is preliminary data.</text>
</comment>
<dbReference type="Pfam" id="PF01636">
    <property type="entry name" value="APH"/>
    <property type="match status" value="1"/>
</dbReference>
<evidence type="ECO:0000313" key="3">
    <source>
        <dbReference type="EMBL" id="TYC18517.1"/>
    </source>
</evidence>
<feature type="domain" description="Aminoglycoside phosphotransferase" evidence="2">
    <location>
        <begin position="25"/>
        <end position="67"/>
    </location>
</feature>
<reference evidence="3 4" key="1">
    <citation type="submission" date="2019-08" db="EMBL/GenBank/DDBJ databases">
        <title>Actinomadura sp. nov. CYP1-5 isolated from mountain soil.</title>
        <authorList>
            <person name="Songsumanus A."/>
            <person name="Kuncharoen N."/>
            <person name="Kudo T."/>
            <person name="Yuki M."/>
            <person name="Igarashi Y."/>
            <person name="Tanasupawat S."/>
        </authorList>
    </citation>
    <scope>NUCLEOTIDE SEQUENCE [LARGE SCALE GENOMIC DNA]</scope>
    <source>
        <strain evidence="3 4">GKU157</strain>
    </source>
</reference>
<keyword evidence="4" id="KW-1185">Reference proteome</keyword>
<dbReference type="EMBL" id="VSFF01000001">
    <property type="protein sequence ID" value="TYC18517.1"/>
    <property type="molecule type" value="Genomic_DNA"/>
</dbReference>
<proteinExistence type="predicted"/>
<name>A0A5D0UKM1_9ACTN</name>
<dbReference type="Gene3D" id="3.90.1200.10">
    <property type="match status" value="1"/>
</dbReference>
<protein>
    <submittedName>
        <fullName evidence="3">Phosphotransferase</fullName>
    </submittedName>
</protein>
<gene>
    <name evidence="3" type="ORF">FXF65_01795</name>
</gene>
<dbReference type="OrthoDB" id="3816435at2"/>
<dbReference type="InterPro" id="IPR011009">
    <property type="entry name" value="Kinase-like_dom_sf"/>
</dbReference>
<evidence type="ECO:0000313" key="4">
    <source>
        <dbReference type="Proteomes" id="UP000322634"/>
    </source>
</evidence>
<organism evidence="3 4">
    <name type="scientific">Actinomadura syzygii</name>
    <dbReference type="NCBI Taxonomy" id="1427538"/>
    <lineage>
        <taxon>Bacteria</taxon>
        <taxon>Bacillati</taxon>
        <taxon>Actinomycetota</taxon>
        <taxon>Actinomycetes</taxon>
        <taxon>Streptosporangiales</taxon>
        <taxon>Thermomonosporaceae</taxon>
        <taxon>Actinomadura</taxon>
    </lineage>
</organism>
<dbReference type="Proteomes" id="UP000322634">
    <property type="component" value="Unassembled WGS sequence"/>
</dbReference>
<feature type="compositionally biased region" description="Low complexity" evidence="1">
    <location>
        <begin position="1"/>
        <end position="10"/>
    </location>
</feature>
<evidence type="ECO:0000256" key="1">
    <source>
        <dbReference type="SAM" id="MobiDB-lite"/>
    </source>
</evidence>
<accession>A0A5D0UKM1</accession>
<evidence type="ECO:0000259" key="2">
    <source>
        <dbReference type="Pfam" id="PF01636"/>
    </source>
</evidence>
<keyword evidence="3" id="KW-0808">Transferase</keyword>